<dbReference type="EMBL" id="JWZT01000838">
    <property type="protein sequence ID" value="KII73436.1"/>
    <property type="molecule type" value="Genomic_DNA"/>
</dbReference>
<accession>A0A0C2N1D1</accession>
<evidence type="ECO:0000313" key="2">
    <source>
        <dbReference type="EMBL" id="KII73436.1"/>
    </source>
</evidence>
<sequence length="284" mass="32908">MLATEDSTEYMKDDHLTPTLTSSAKSHRLHGNSNDEMFRESKDRCLSWRTSSNTVVNVYTPIRISRNSCKSTLNKPKTMRFKIFFEKFKNLNSLTTLTKGTYPGCSSRIHKEIARCLDPKTVFKNIFDCRPETIVGIALHQNENVNIDYLQGLCYVAEFKNLLSDLLRKAQGYQTRLMNVTNGQQLQDSLLIKHMSDDVAKNELSFIIQEYRQMITNQYLDNVNELITQVILAKFGTENEINREVTKYIINSMKEIVMSETSIKTHDEHGKNFIFVESNIDYQF</sequence>
<reference evidence="2 3" key="1">
    <citation type="journal article" date="2014" name="Genome Biol. Evol.">
        <title>The genome of the myxosporean Thelohanellus kitauei shows adaptations to nutrient acquisition within its fish host.</title>
        <authorList>
            <person name="Yang Y."/>
            <person name="Xiong J."/>
            <person name="Zhou Z."/>
            <person name="Huo F."/>
            <person name="Miao W."/>
            <person name="Ran C."/>
            <person name="Liu Y."/>
            <person name="Zhang J."/>
            <person name="Feng J."/>
            <person name="Wang M."/>
            <person name="Wang M."/>
            <person name="Wang L."/>
            <person name="Yao B."/>
        </authorList>
    </citation>
    <scope>NUCLEOTIDE SEQUENCE [LARGE SCALE GENOMIC DNA]</scope>
    <source>
        <strain evidence="2">Wuqing</strain>
    </source>
</reference>
<name>A0A0C2N1D1_THEKT</name>
<comment type="caution">
    <text evidence="2">The sequence shown here is derived from an EMBL/GenBank/DDBJ whole genome shotgun (WGS) entry which is preliminary data.</text>
</comment>
<organism evidence="2 3">
    <name type="scientific">Thelohanellus kitauei</name>
    <name type="common">Myxosporean</name>
    <dbReference type="NCBI Taxonomy" id="669202"/>
    <lineage>
        <taxon>Eukaryota</taxon>
        <taxon>Metazoa</taxon>
        <taxon>Cnidaria</taxon>
        <taxon>Myxozoa</taxon>
        <taxon>Myxosporea</taxon>
        <taxon>Bivalvulida</taxon>
        <taxon>Platysporina</taxon>
        <taxon>Myxobolidae</taxon>
        <taxon>Thelohanellus</taxon>
    </lineage>
</organism>
<gene>
    <name evidence="2" type="ORF">RF11_14474</name>
</gene>
<evidence type="ECO:0000256" key="1">
    <source>
        <dbReference type="SAM" id="MobiDB-lite"/>
    </source>
</evidence>
<keyword evidence="3" id="KW-1185">Reference proteome</keyword>
<feature type="region of interest" description="Disordered" evidence="1">
    <location>
        <begin position="1"/>
        <end position="35"/>
    </location>
</feature>
<protein>
    <submittedName>
        <fullName evidence="2">Uncharacterized protein</fullName>
    </submittedName>
</protein>
<dbReference type="AlphaFoldDB" id="A0A0C2N1D1"/>
<proteinExistence type="predicted"/>
<dbReference type="Proteomes" id="UP000031668">
    <property type="component" value="Unassembled WGS sequence"/>
</dbReference>
<evidence type="ECO:0000313" key="3">
    <source>
        <dbReference type="Proteomes" id="UP000031668"/>
    </source>
</evidence>